<accession>A0A1I4P5Y1</accession>
<sequence>MPVSEFSHLIEMYFEDDNYIIVSESVVYSTGSVNDSDDLVLWIPENAEIMQFLVTDMTGSASETSVNYSREGNFIYFSADESSTSNVMPLLYGIRYVVHSHEDVATFNKVIRSEGILDYPISRLIIVVNHENSEIPSITSANGIQLVADQASNDDGKTSYIWSSPAFDEFSVTLQSPNSYTNTGTGYNYSLIIGIVLLIVVIGAVLYYKKDSSGKLGELEELYEAELAVIAQIESDRKKKKLSKDDFERIHKKHSDSAAKIKEKMEKLKKT</sequence>
<keyword evidence="1" id="KW-0472">Membrane</keyword>
<proteinExistence type="predicted"/>
<organism evidence="2 3">
    <name type="scientific">Methanolobus profundi</name>
    <dbReference type="NCBI Taxonomy" id="487685"/>
    <lineage>
        <taxon>Archaea</taxon>
        <taxon>Methanobacteriati</taxon>
        <taxon>Methanobacteriota</taxon>
        <taxon>Stenosarchaea group</taxon>
        <taxon>Methanomicrobia</taxon>
        <taxon>Methanosarcinales</taxon>
        <taxon>Methanosarcinaceae</taxon>
        <taxon>Methanolobus</taxon>
    </lineage>
</organism>
<keyword evidence="3" id="KW-1185">Reference proteome</keyword>
<reference evidence="3" key="1">
    <citation type="submission" date="2016-10" db="EMBL/GenBank/DDBJ databases">
        <authorList>
            <person name="Varghese N."/>
            <person name="Submissions S."/>
        </authorList>
    </citation>
    <scope>NUCLEOTIDE SEQUENCE [LARGE SCALE GENOMIC DNA]</scope>
    <source>
        <strain evidence="3">Mob M</strain>
    </source>
</reference>
<keyword evidence="1" id="KW-1133">Transmembrane helix</keyword>
<name>A0A1I4P5Y1_9EURY</name>
<gene>
    <name evidence="2" type="ORF">SAMN04488696_0463</name>
</gene>
<evidence type="ECO:0000313" key="2">
    <source>
        <dbReference type="EMBL" id="SFM23025.1"/>
    </source>
</evidence>
<protein>
    <submittedName>
        <fullName evidence="2">Uncharacterized protein</fullName>
    </submittedName>
</protein>
<dbReference type="EMBL" id="FOUJ01000001">
    <property type="protein sequence ID" value="SFM23025.1"/>
    <property type="molecule type" value="Genomic_DNA"/>
</dbReference>
<feature type="transmembrane region" description="Helical" evidence="1">
    <location>
        <begin position="187"/>
        <end position="208"/>
    </location>
</feature>
<dbReference type="AlphaFoldDB" id="A0A1I4P5Y1"/>
<keyword evidence="1" id="KW-0812">Transmembrane</keyword>
<dbReference type="Proteomes" id="UP000198535">
    <property type="component" value="Unassembled WGS sequence"/>
</dbReference>
<evidence type="ECO:0000313" key="3">
    <source>
        <dbReference type="Proteomes" id="UP000198535"/>
    </source>
</evidence>
<evidence type="ECO:0000256" key="1">
    <source>
        <dbReference type="SAM" id="Phobius"/>
    </source>
</evidence>